<dbReference type="Pfam" id="PF06271">
    <property type="entry name" value="RDD"/>
    <property type="match status" value="1"/>
</dbReference>
<comment type="subcellular location">
    <subcellularLocation>
        <location evidence="1">Membrane</location>
        <topology evidence="1">Multi-pass membrane protein</topology>
    </subcellularLocation>
</comment>
<feature type="domain" description="RDD" evidence="6">
    <location>
        <begin position="8"/>
        <end position="145"/>
    </location>
</feature>
<protein>
    <recommendedName>
        <fullName evidence="6">RDD domain-containing protein</fullName>
    </recommendedName>
</protein>
<sequence>MSFKLKYRRIGTFMIDMAIVQMFAMVGRDIYLGIIAYISNGTGATFSLNDAMALPALLLLFLGVMLLFIGVFMGYQWICYRLLGTSLSRYLLSVQIVATDDQPLTKQRYLKREFNKIYLCVATLGLYPLYCGAQYLAFSHLPWHDRTNHTTAVLR</sequence>
<feature type="transmembrane region" description="Helical" evidence="5">
    <location>
        <begin position="12"/>
        <end position="38"/>
    </location>
</feature>
<evidence type="ECO:0000313" key="9">
    <source>
        <dbReference type="Proteomes" id="UP000241190"/>
    </source>
</evidence>
<feature type="transmembrane region" description="Helical" evidence="5">
    <location>
        <begin position="117"/>
        <end position="138"/>
    </location>
</feature>
<keyword evidence="9" id="KW-1185">Reference proteome</keyword>
<dbReference type="EMBL" id="PYLW01000003">
    <property type="protein sequence ID" value="PSV98773.1"/>
    <property type="molecule type" value="Genomic_DNA"/>
</dbReference>
<keyword evidence="4 5" id="KW-0472">Membrane</keyword>
<dbReference type="Proteomes" id="UP000241190">
    <property type="component" value="Unassembled WGS sequence"/>
</dbReference>
<dbReference type="AlphaFoldDB" id="A0A0D8P369"/>
<dbReference type="OrthoDB" id="5868724at2"/>
<accession>A0A0D8P369</accession>
<keyword evidence="3 5" id="KW-1133">Transmembrane helix</keyword>
<evidence type="ECO:0000313" key="10">
    <source>
        <dbReference type="Proteomes" id="UP000241954"/>
    </source>
</evidence>
<evidence type="ECO:0000256" key="5">
    <source>
        <dbReference type="SAM" id="Phobius"/>
    </source>
</evidence>
<dbReference type="GeneID" id="93547942"/>
<evidence type="ECO:0000313" key="7">
    <source>
        <dbReference type="EMBL" id="PSV98773.1"/>
    </source>
</evidence>
<organism evidence="7 10">
    <name type="scientific">Photobacterium iliopiscarium</name>
    <dbReference type="NCBI Taxonomy" id="56192"/>
    <lineage>
        <taxon>Bacteria</taxon>
        <taxon>Pseudomonadati</taxon>
        <taxon>Pseudomonadota</taxon>
        <taxon>Gammaproteobacteria</taxon>
        <taxon>Vibrionales</taxon>
        <taxon>Vibrionaceae</taxon>
        <taxon>Photobacterium</taxon>
    </lineage>
</organism>
<evidence type="ECO:0000256" key="2">
    <source>
        <dbReference type="ARBA" id="ARBA00022692"/>
    </source>
</evidence>
<dbReference type="Proteomes" id="UP000241954">
    <property type="component" value="Unassembled WGS sequence"/>
</dbReference>
<dbReference type="RefSeq" id="WP_045036682.1">
    <property type="nucleotide sequence ID" value="NZ_JZSR01000011.1"/>
</dbReference>
<evidence type="ECO:0000259" key="6">
    <source>
        <dbReference type="Pfam" id="PF06271"/>
    </source>
</evidence>
<proteinExistence type="predicted"/>
<evidence type="ECO:0000256" key="4">
    <source>
        <dbReference type="ARBA" id="ARBA00023136"/>
    </source>
</evidence>
<gene>
    <name evidence="7" type="ORF">C9I88_04935</name>
    <name evidence="8" type="ORF">C9J52_03590</name>
</gene>
<evidence type="ECO:0000256" key="3">
    <source>
        <dbReference type="ARBA" id="ARBA00022989"/>
    </source>
</evidence>
<feature type="transmembrane region" description="Helical" evidence="5">
    <location>
        <begin position="58"/>
        <end position="80"/>
    </location>
</feature>
<dbReference type="GO" id="GO:0016020">
    <property type="term" value="C:membrane"/>
    <property type="evidence" value="ECO:0007669"/>
    <property type="project" value="UniProtKB-SubCell"/>
</dbReference>
<reference evidence="7 10" key="1">
    <citation type="submission" date="2018-01" db="EMBL/GenBank/DDBJ databases">
        <title>Whole genome sequencing of Histamine producing bacteria.</title>
        <authorList>
            <person name="Butler K."/>
        </authorList>
    </citation>
    <scope>NUCLEOTIDE SEQUENCE [LARGE SCALE GENOMIC DNA]</scope>
    <source>
        <strain evidence="8 9">ATCC 51761</strain>
        <strain evidence="7 10">NCIMB 13481</strain>
    </source>
</reference>
<keyword evidence="2 5" id="KW-0812">Transmembrane</keyword>
<dbReference type="InterPro" id="IPR010432">
    <property type="entry name" value="RDD"/>
</dbReference>
<evidence type="ECO:0000256" key="1">
    <source>
        <dbReference type="ARBA" id="ARBA00004141"/>
    </source>
</evidence>
<evidence type="ECO:0000313" key="8">
    <source>
        <dbReference type="EMBL" id="PSW99091.1"/>
    </source>
</evidence>
<dbReference type="EMBL" id="PYOP01000004">
    <property type="protein sequence ID" value="PSW99091.1"/>
    <property type="molecule type" value="Genomic_DNA"/>
</dbReference>
<comment type="caution">
    <text evidence="7">The sequence shown here is derived from an EMBL/GenBank/DDBJ whole genome shotgun (WGS) entry which is preliminary data.</text>
</comment>
<name>A0A0D8P369_9GAMM</name>